<dbReference type="NCBIfam" id="TIGR00621">
    <property type="entry name" value="ssb"/>
    <property type="match status" value="1"/>
</dbReference>
<dbReference type="PANTHER" id="PTHR10302:SF27">
    <property type="entry name" value="SINGLE-STRANDED DNA-BINDING PROTEIN"/>
    <property type="match status" value="1"/>
</dbReference>
<keyword evidence="6" id="KW-1185">Reference proteome</keyword>
<dbReference type="SUPFAM" id="SSF50249">
    <property type="entry name" value="Nucleic acid-binding proteins"/>
    <property type="match status" value="1"/>
</dbReference>
<dbReference type="Proteomes" id="UP000308901">
    <property type="component" value="Unassembled WGS sequence"/>
</dbReference>
<keyword evidence="2" id="KW-0235">DNA replication</keyword>
<proteinExistence type="inferred from homology"/>
<accession>A0A5R8Y0H3</accession>
<keyword evidence="2" id="KW-0227">DNA damage</keyword>
<sequence length="182" mass="20330">MYNKIVMVGNLTRDIELRYMPNGSALAKSAIATSHRYKSQTGEQKEEVCFLDFNIFGRSAEVANQYLRKGSKVLLEGRLVFEQWTAQDGTNRSKHALRVDSMKMLDSKADSQNMGAPQAQGAQNSYNSQGGGYNPQSNQYNQQQAPQNNMGQNNYGGMNNQASQAAEHRIPEIDIDDDEIPF</sequence>
<keyword evidence="2" id="KW-0234">DNA repair</keyword>
<dbReference type="AlphaFoldDB" id="A0A5R8Y0H3"/>
<dbReference type="GO" id="GO:0006310">
    <property type="term" value="P:DNA recombination"/>
    <property type="evidence" value="ECO:0007669"/>
    <property type="project" value="UniProtKB-UniRule"/>
</dbReference>
<protein>
    <recommendedName>
        <fullName evidence="2 3">Single-stranded DNA-binding protein</fullName>
        <shortName evidence="2">SSB</shortName>
    </recommendedName>
</protein>
<feature type="short sequence motif" description="Important for interaction with partner proteins" evidence="2">
    <location>
        <begin position="177"/>
        <end position="182"/>
    </location>
</feature>
<dbReference type="PANTHER" id="PTHR10302">
    <property type="entry name" value="SINGLE-STRANDED DNA-BINDING PROTEIN"/>
    <property type="match status" value="1"/>
</dbReference>
<dbReference type="Pfam" id="PF00436">
    <property type="entry name" value="SSB"/>
    <property type="match status" value="1"/>
</dbReference>
<evidence type="ECO:0000256" key="2">
    <source>
        <dbReference type="HAMAP-Rule" id="MF_00984"/>
    </source>
</evidence>
<dbReference type="GO" id="GO:0003697">
    <property type="term" value="F:single-stranded DNA binding"/>
    <property type="evidence" value="ECO:0007669"/>
    <property type="project" value="UniProtKB-UniRule"/>
</dbReference>
<dbReference type="InterPro" id="IPR012340">
    <property type="entry name" value="NA-bd_OB-fold"/>
</dbReference>
<dbReference type="InterPro" id="IPR011344">
    <property type="entry name" value="ssDNA-bd"/>
</dbReference>
<dbReference type="PROSITE" id="PS50935">
    <property type="entry name" value="SSB"/>
    <property type="match status" value="1"/>
</dbReference>
<keyword evidence="1 2" id="KW-0238">DNA-binding</keyword>
<dbReference type="OrthoDB" id="9809878at2"/>
<comment type="caution">
    <text evidence="2">Lacks conserved residue(s) required for the propagation of feature annotation.</text>
</comment>
<organism evidence="5 6">
    <name type="scientific">Arcobacter arenosus</name>
    <dbReference type="NCBI Taxonomy" id="2576037"/>
    <lineage>
        <taxon>Bacteria</taxon>
        <taxon>Pseudomonadati</taxon>
        <taxon>Campylobacterota</taxon>
        <taxon>Epsilonproteobacteria</taxon>
        <taxon>Campylobacterales</taxon>
        <taxon>Arcobacteraceae</taxon>
        <taxon>Arcobacter</taxon>
    </lineage>
</organism>
<dbReference type="HAMAP" id="MF_00984">
    <property type="entry name" value="SSB"/>
    <property type="match status" value="1"/>
</dbReference>
<feature type="compositionally biased region" description="Low complexity" evidence="4">
    <location>
        <begin position="134"/>
        <end position="161"/>
    </location>
</feature>
<feature type="compositionally biased region" description="Acidic residues" evidence="4">
    <location>
        <begin position="173"/>
        <end position="182"/>
    </location>
</feature>
<dbReference type="NCBIfam" id="NF006297">
    <property type="entry name" value="PRK08486.1"/>
    <property type="match status" value="1"/>
</dbReference>
<evidence type="ECO:0000256" key="3">
    <source>
        <dbReference type="PIRNR" id="PIRNR002070"/>
    </source>
</evidence>
<dbReference type="CDD" id="cd04496">
    <property type="entry name" value="SSB_OBF"/>
    <property type="match status" value="1"/>
</dbReference>
<comment type="caution">
    <text evidence="5">The sequence shown here is derived from an EMBL/GenBank/DDBJ whole genome shotgun (WGS) entry which is preliminary data.</text>
</comment>
<name>A0A5R8Y0H3_9BACT</name>
<comment type="function">
    <text evidence="2">Plays an important role in DNA replication, recombination and repair. Binds to ssDNA and to an array of partner proteins to recruit them to their sites of action during DNA metabolism.</text>
</comment>
<keyword evidence="2" id="KW-0233">DNA recombination</keyword>
<comment type="subunit">
    <text evidence="2">Homotetramer.</text>
</comment>
<dbReference type="PIRSF" id="PIRSF002070">
    <property type="entry name" value="SSB"/>
    <property type="match status" value="1"/>
</dbReference>
<evidence type="ECO:0000313" key="5">
    <source>
        <dbReference type="EMBL" id="TLP38371.1"/>
    </source>
</evidence>
<dbReference type="GO" id="GO:0006260">
    <property type="term" value="P:DNA replication"/>
    <property type="evidence" value="ECO:0007669"/>
    <property type="project" value="UniProtKB-UniRule"/>
</dbReference>
<reference evidence="5 6" key="1">
    <citation type="submission" date="2019-05" db="EMBL/GenBank/DDBJ databases">
        <title>Arcobacter sp. nov., isolated from sea sediment.</title>
        <authorList>
            <person name="Kim W."/>
        </authorList>
    </citation>
    <scope>NUCLEOTIDE SEQUENCE [LARGE SCALE GENOMIC DNA]</scope>
    <source>
        <strain evidence="5 6">CAU 1517</strain>
    </source>
</reference>
<dbReference type="Gene3D" id="2.40.50.140">
    <property type="entry name" value="Nucleic acid-binding proteins"/>
    <property type="match status" value="1"/>
</dbReference>
<evidence type="ECO:0000313" key="6">
    <source>
        <dbReference type="Proteomes" id="UP000308901"/>
    </source>
</evidence>
<dbReference type="GO" id="GO:0006281">
    <property type="term" value="P:DNA repair"/>
    <property type="evidence" value="ECO:0007669"/>
    <property type="project" value="UniProtKB-UniRule"/>
</dbReference>
<feature type="compositionally biased region" description="Polar residues" evidence="4">
    <location>
        <begin position="110"/>
        <end position="126"/>
    </location>
</feature>
<evidence type="ECO:0000256" key="4">
    <source>
        <dbReference type="SAM" id="MobiDB-lite"/>
    </source>
</evidence>
<dbReference type="InterPro" id="IPR000424">
    <property type="entry name" value="Primosome_PriB/ssb"/>
</dbReference>
<evidence type="ECO:0000256" key="1">
    <source>
        <dbReference type="ARBA" id="ARBA00023125"/>
    </source>
</evidence>
<dbReference type="GO" id="GO:0009295">
    <property type="term" value="C:nucleoid"/>
    <property type="evidence" value="ECO:0007669"/>
    <property type="project" value="TreeGrafter"/>
</dbReference>
<gene>
    <name evidence="5" type="ORF">FDK22_07815</name>
</gene>
<feature type="region of interest" description="Disordered" evidence="4">
    <location>
        <begin position="109"/>
        <end position="182"/>
    </location>
</feature>
<dbReference type="EMBL" id="VANU01000003">
    <property type="protein sequence ID" value="TLP38371.1"/>
    <property type="molecule type" value="Genomic_DNA"/>
</dbReference>
<dbReference type="RefSeq" id="WP_138152365.1">
    <property type="nucleotide sequence ID" value="NZ_CBDDKQ010000002.1"/>
</dbReference>